<comment type="similarity">
    <text evidence="6">Belongs to the binding-protein-dependent transport system permease family. CysTW subfamily.</text>
</comment>
<comment type="caution">
    <text evidence="8">The sequence shown here is derived from an EMBL/GenBank/DDBJ whole genome shotgun (WGS) entry which is preliminary data.</text>
</comment>
<evidence type="ECO:0000259" key="7">
    <source>
        <dbReference type="PROSITE" id="PS50928"/>
    </source>
</evidence>
<keyword evidence="4 5" id="KW-0472">Membrane</keyword>
<dbReference type="Proteomes" id="UP000468591">
    <property type="component" value="Unassembled WGS sequence"/>
</dbReference>
<comment type="caution">
    <text evidence="6">Lacks conserved residue(s) required for the propagation of feature annotation.</text>
</comment>
<organism evidence="8 9">
    <name type="scientific">Sulfitobacter sediminilitoris</name>
    <dbReference type="NCBI Taxonomy" id="2698830"/>
    <lineage>
        <taxon>Bacteria</taxon>
        <taxon>Pseudomonadati</taxon>
        <taxon>Pseudomonadota</taxon>
        <taxon>Alphaproteobacteria</taxon>
        <taxon>Rhodobacterales</taxon>
        <taxon>Roseobacteraceae</taxon>
        <taxon>Sulfitobacter</taxon>
    </lineage>
</organism>
<evidence type="ECO:0000256" key="2">
    <source>
        <dbReference type="ARBA" id="ARBA00022692"/>
    </source>
</evidence>
<keyword evidence="3 5" id="KW-1133">Transmembrane helix</keyword>
<feature type="transmembrane region" description="Helical" evidence="5">
    <location>
        <begin position="306"/>
        <end position="329"/>
    </location>
</feature>
<comment type="function">
    <text evidence="6">Part of the binding-protein-dependent transport system for phosphate; probably responsible for the translocation of the substrate across the membrane.</text>
</comment>
<reference evidence="8 9" key="1">
    <citation type="submission" date="2020-01" db="EMBL/GenBank/DDBJ databases">
        <title>Sulfitobacter sediminilitoris sp. nov., isolated from a tidal flat.</title>
        <authorList>
            <person name="Park S."/>
            <person name="Yoon J.-H."/>
        </authorList>
    </citation>
    <scope>NUCLEOTIDE SEQUENCE [LARGE SCALE GENOMIC DNA]</scope>
    <source>
        <strain evidence="8 9">JBTF-M27</strain>
    </source>
</reference>
<dbReference type="RefSeq" id="WP_164354343.1">
    <property type="nucleotide sequence ID" value="NZ_JAABNT010000008.1"/>
</dbReference>
<keyword evidence="6" id="KW-0592">Phosphate transport</keyword>
<name>A0A6P0CE92_9RHOB</name>
<dbReference type="SUPFAM" id="SSF161098">
    <property type="entry name" value="MetI-like"/>
    <property type="match status" value="1"/>
</dbReference>
<dbReference type="InterPro" id="IPR000515">
    <property type="entry name" value="MetI-like"/>
</dbReference>
<dbReference type="Pfam" id="PF00528">
    <property type="entry name" value="BPD_transp_1"/>
    <property type="match status" value="1"/>
</dbReference>
<comment type="subcellular location">
    <subcellularLocation>
        <location evidence="6">Cell inner membrane</location>
        <topology evidence="6">Multi-pass membrane protein</topology>
    </subcellularLocation>
    <subcellularLocation>
        <location evidence="1 5">Cell membrane</location>
        <topology evidence="1 5">Multi-pass membrane protein</topology>
    </subcellularLocation>
</comment>
<feature type="transmembrane region" description="Helical" evidence="5">
    <location>
        <begin position="161"/>
        <end position="180"/>
    </location>
</feature>
<dbReference type="PANTHER" id="PTHR42727:SF1">
    <property type="entry name" value="PHOSPHATE TRANSPORT SYSTEM PERMEASE"/>
    <property type="match status" value="1"/>
</dbReference>
<feature type="transmembrane region" description="Helical" evidence="5">
    <location>
        <begin position="335"/>
        <end position="357"/>
    </location>
</feature>
<protein>
    <recommendedName>
        <fullName evidence="6">Phosphate transport system permease protein</fullName>
    </recommendedName>
</protein>
<dbReference type="GO" id="GO:0005886">
    <property type="term" value="C:plasma membrane"/>
    <property type="evidence" value="ECO:0007669"/>
    <property type="project" value="UniProtKB-SubCell"/>
</dbReference>
<dbReference type="InterPro" id="IPR035906">
    <property type="entry name" value="MetI-like_sf"/>
</dbReference>
<dbReference type="InterPro" id="IPR022182">
    <property type="entry name" value="PstC_N"/>
</dbReference>
<feature type="domain" description="ABC transmembrane type-1" evidence="7">
    <location>
        <begin position="260"/>
        <end position="478"/>
    </location>
</feature>
<dbReference type="EMBL" id="JAABNT010000008">
    <property type="protein sequence ID" value="NEK23415.1"/>
    <property type="molecule type" value="Genomic_DNA"/>
</dbReference>
<evidence type="ECO:0000256" key="5">
    <source>
        <dbReference type="RuleBase" id="RU363032"/>
    </source>
</evidence>
<dbReference type="InterPro" id="IPR011864">
    <property type="entry name" value="Phosphate_PstC"/>
</dbReference>
<dbReference type="AlphaFoldDB" id="A0A6P0CE92"/>
<evidence type="ECO:0000313" key="8">
    <source>
        <dbReference type="EMBL" id="NEK23415.1"/>
    </source>
</evidence>
<dbReference type="Gene3D" id="1.10.3720.10">
    <property type="entry name" value="MetI-like"/>
    <property type="match status" value="1"/>
</dbReference>
<dbReference type="PANTHER" id="PTHR42727">
    <property type="entry name" value="PHOSPHATE TRANSPORT SYSTEM PERMEASE PROTEIN"/>
    <property type="match status" value="1"/>
</dbReference>
<proteinExistence type="inferred from homology"/>
<feature type="transmembrane region" description="Helical" evidence="5">
    <location>
        <begin position="200"/>
        <end position="221"/>
    </location>
</feature>
<keyword evidence="5" id="KW-0813">Transport</keyword>
<keyword evidence="9" id="KW-1185">Reference proteome</keyword>
<dbReference type="GO" id="GO:0005315">
    <property type="term" value="F:phosphate transmembrane transporter activity"/>
    <property type="evidence" value="ECO:0007669"/>
    <property type="project" value="InterPro"/>
</dbReference>
<evidence type="ECO:0000256" key="1">
    <source>
        <dbReference type="ARBA" id="ARBA00004651"/>
    </source>
</evidence>
<dbReference type="NCBIfam" id="TIGR02138">
    <property type="entry name" value="phosphate_pstC"/>
    <property type="match status" value="1"/>
</dbReference>
<feature type="transmembrane region" description="Helical" evidence="5">
    <location>
        <begin position="390"/>
        <end position="411"/>
    </location>
</feature>
<accession>A0A6P0CE92</accession>
<keyword evidence="6" id="KW-0997">Cell inner membrane</keyword>
<dbReference type="Pfam" id="PF12501">
    <property type="entry name" value="DUF3708"/>
    <property type="match status" value="1"/>
</dbReference>
<sequence>MPLFWLFIIVLVIALLGYFAGRMRVMQGAGGDRRNMHSLPSYYGGNVAIKGAAPALLLMLLWMLIQPFYVNYTVSNQIPDSAIADSSSRNLVLSEVRRTANGLDLAVQTGALTSDDANDAQANIADITAALKEAGAVLTSDITQPVLSAAQSYRSMNATGYTLMSVAVIIVAVLGVRWGLREARPEFRARNVVEQAVRWLLIAAASIAVLTTLGIVLSLVFNTIEFFRLYPAVDFFFGTNWAPSFSGRGGSSDLGVIPLLWGTFYISIVALAVAIPIGLFAAVYLSEYASHGVRSVAKPLLEILAGIPTIVYGLFALLTVGPLLVSVFGRDGLGIMQAGTAVVTAGLVMGIMLIPFVSSLSDDIINAVPQALRDGSYGLGATKSETIKQVVLPAALPGIVGAILLAASRAIGETMIVVLGAGAAARLSLNPFDAMTTVTAKIVSQLTGDADFASPEALVAFALGMTLFVITLALNIFALFIVRKYREQYD</sequence>
<feature type="transmembrane region" description="Helical" evidence="5">
    <location>
        <begin position="6"/>
        <end position="21"/>
    </location>
</feature>
<keyword evidence="2 5" id="KW-0812">Transmembrane</keyword>
<evidence type="ECO:0000256" key="3">
    <source>
        <dbReference type="ARBA" id="ARBA00022989"/>
    </source>
</evidence>
<dbReference type="GO" id="GO:0006817">
    <property type="term" value="P:phosphate ion transport"/>
    <property type="evidence" value="ECO:0007669"/>
    <property type="project" value="UniProtKB-KW"/>
</dbReference>
<feature type="transmembrane region" description="Helical" evidence="5">
    <location>
        <begin position="457"/>
        <end position="482"/>
    </location>
</feature>
<keyword evidence="6" id="KW-1003">Cell membrane</keyword>
<feature type="transmembrane region" description="Helical" evidence="5">
    <location>
        <begin position="42"/>
        <end position="65"/>
    </location>
</feature>
<evidence type="ECO:0000256" key="6">
    <source>
        <dbReference type="RuleBase" id="RU363054"/>
    </source>
</evidence>
<dbReference type="CDD" id="cd06261">
    <property type="entry name" value="TM_PBP2"/>
    <property type="match status" value="1"/>
</dbReference>
<gene>
    <name evidence="8" type="primary">pstC</name>
    <name evidence="8" type="ORF">GV827_13490</name>
</gene>
<feature type="transmembrane region" description="Helical" evidence="5">
    <location>
        <begin position="264"/>
        <end position="285"/>
    </location>
</feature>
<evidence type="ECO:0000256" key="4">
    <source>
        <dbReference type="ARBA" id="ARBA00023136"/>
    </source>
</evidence>
<evidence type="ECO:0000313" key="9">
    <source>
        <dbReference type="Proteomes" id="UP000468591"/>
    </source>
</evidence>
<dbReference type="PROSITE" id="PS50928">
    <property type="entry name" value="ABC_TM1"/>
    <property type="match status" value="1"/>
</dbReference>